<proteinExistence type="predicted"/>
<dbReference type="AlphaFoldDB" id="A0A0S8JJL5"/>
<dbReference type="Proteomes" id="UP000051035">
    <property type="component" value="Unassembled WGS sequence"/>
</dbReference>
<comment type="caution">
    <text evidence="1">The sequence shown here is derived from an EMBL/GenBank/DDBJ whole genome shotgun (WGS) entry which is preliminary data.</text>
</comment>
<organism evidence="1 2">
    <name type="scientific">candidate division TA06 bacterium SM1_40</name>
    <dbReference type="NCBI Taxonomy" id="1703773"/>
    <lineage>
        <taxon>Bacteria</taxon>
        <taxon>Bacteria division TA06</taxon>
    </lineage>
</organism>
<reference evidence="1 2" key="1">
    <citation type="journal article" date="2015" name="Microbiome">
        <title>Genomic resolution of linkages in carbon, nitrogen, and sulfur cycling among widespread estuary sediment bacteria.</title>
        <authorList>
            <person name="Baker B.J."/>
            <person name="Lazar C.S."/>
            <person name="Teske A.P."/>
            <person name="Dick G.J."/>
        </authorList>
    </citation>
    <scope>NUCLEOTIDE SEQUENCE [LARGE SCALE GENOMIC DNA]</scope>
    <source>
        <strain evidence="1">SM1_40</strain>
    </source>
</reference>
<accession>A0A0S8JJL5</accession>
<name>A0A0S8JJL5_UNCT6</name>
<dbReference type="InterPro" id="IPR014942">
    <property type="entry name" value="AbiEii"/>
</dbReference>
<evidence type="ECO:0000313" key="1">
    <source>
        <dbReference type="EMBL" id="KPL08957.1"/>
    </source>
</evidence>
<dbReference type="Pfam" id="PF08843">
    <property type="entry name" value="AbiEii"/>
    <property type="match status" value="1"/>
</dbReference>
<dbReference type="PATRIC" id="fig|1703773.3.peg.62"/>
<protein>
    <recommendedName>
        <fullName evidence="3">Nucleotidyl transferase AbiEii/AbiGii toxin family protein</fullName>
    </recommendedName>
</protein>
<gene>
    <name evidence="1" type="ORF">AMJ71_07650</name>
</gene>
<sequence>MSPAKKRNTGHSVFQRLLNHARTSGEDFNLLLFRYGVERLLYRLSISAHADTFILKGASLFLVWKGQNYRVTKDADLLGLGPADAEHLANVFRELCRGASDDVDGIEFMPDTVRAVPIRDAQEYDSIRVTLVGLLHKARIHLQVDIGFGDAVTPAPERIEFPTLLDAPAPQLLAYTRYTMVAEKLEAMVRLGMANSRMKDFYDIWLLSRLFEFDGGTLCEAVRSTFRRRSTLLPAGLPMALTDEFRKDTQKQTQWRAFVRKSRPESVSDDINAVIGELATFLMPIVEAARSEKRFELPWPRGGPWGGASQLMT</sequence>
<evidence type="ECO:0000313" key="2">
    <source>
        <dbReference type="Proteomes" id="UP000051035"/>
    </source>
</evidence>
<evidence type="ECO:0008006" key="3">
    <source>
        <dbReference type="Google" id="ProtNLM"/>
    </source>
</evidence>
<dbReference type="EMBL" id="LJVA01000094">
    <property type="protein sequence ID" value="KPL08957.1"/>
    <property type="molecule type" value="Genomic_DNA"/>
</dbReference>